<evidence type="ECO:0000313" key="1">
    <source>
        <dbReference type="EMBL" id="CAD7641683.1"/>
    </source>
</evidence>
<dbReference type="EMBL" id="OC880283">
    <property type="protein sequence ID" value="CAD7641683.1"/>
    <property type="molecule type" value="Genomic_DNA"/>
</dbReference>
<accession>A0A7R9LH84</accession>
<dbReference type="Proteomes" id="UP000759131">
    <property type="component" value="Unassembled WGS sequence"/>
</dbReference>
<reference evidence="1" key="1">
    <citation type="submission" date="2020-11" db="EMBL/GenBank/DDBJ databases">
        <authorList>
            <person name="Tran Van P."/>
        </authorList>
    </citation>
    <scope>NUCLEOTIDE SEQUENCE</scope>
</reference>
<keyword evidence="2" id="KW-1185">Reference proteome</keyword>
<protein>
    <submittedName>
        <fullName evidence="1">Uncharacterized protein</fullName>
    </submittedName>
</protein>
<evidence type="ECO:0000313" key="2">
    <source>
        <dbReference type="Proteomes" id="UP000759131"/>
    </source>
</evidence>
<gene>
    <name evidence="1" type="ORF">OSB1V03_LOCUS18772</name>
</gene>
<dbReference type="OrthoDB" id="10317808at2759"/>
<organism evidence="1">
    <name type="scientific">Medioppia subpectinata</name>
    <dbReference type="NCBI Taxonomy" id="1979941"/>
    <lineage>
        <taxon>Eukaryota</taxon>
        <taxon>Metazoa</taxon>
        <taxon>Ecdysozoa</taxon>
        <taxon>Arthropoda</taxon>
        <taxon>Chelicerata</taxon>
        <taxon>Arachnida</taxon>
        <taxon>Acari</taxon>
        <taxon>Acariformes</taxon>
        <taxon>Sarcoptiformes</taxon>
        <taxon>Oribatida</taxon>
        <taxon>Brachypylina</taxon>
        <taxon>Oppioidea</taxon>
        <taxon>Oppiidae</taxon>
        <taxon>Medioppia</taxon>
    </lineage>
</organism>
<dbReference type="AlphaFoldDB" id="A0A7R9LH84"/>
<proteinExistence type="predicted"/>
<name>A0A7R9LH84_9ACAR</name>
<sequence>MNEFSSPHFRDICIYNSTYSRLFVKHGKCLSQTVLDQKKCQNKYRLLTQAKEEVLSAVGYSRNNTRAENFQKTYTVIDNWWVEYQTCAVKSVIDRCGAQAAILVNEEFYKTYTSSATSRILTYRSCLPQDKTFTYPACFLDQSVDPNSLGIALDSNNELDVEDNSRTKDIQNMFGNKSNETNPTDFVHIEASIYNSTPINSNPKLVPQLIALAFVKLFL</sequence>
<dbReference type="EMBL" id="CAJPIZ010025708">
    <property type="protein sequence ID" value="CAG2118822.1"/>
    <property type="molecule type" value="Genomic_DNA"/>
</dbReference>